<reference evidence="3" key="1">
    <citation type="journal article" date="2019" name="Int. J. Syst. Evol. Microbiol.">
        <title>The Global Catalogue of Microorganisms (GCM) 10K type strain sequencing project: providing services to taxonomists for standard genome sequencing and annotation.</title>
        <authorList>
            <consortium name="The Broad Institute Genomics Platform"/>
            <consortium name="The Broad Institute Genome Sequencing Center for Infectious Disease"/>
            <person name="Wu L."/>
            <person name="Ma J."/>
        </authorList>
    </citation>
    <scope>NUCLEOTIDE SEQUENCE [LARGE SCALE GENOMIC DNA]</scope>
    <source>
        <strain evidence="3">NBRC 106396</strain>
    </source>
</reference>
<evidence type="ECO:0000313" key="2">
    <source>
        <dbReference type="EMBL" id="MFC7373437.1"/>
    </source>
</evidence>
<dbReference type="InterPro" id="IPR029063">
    <property type="entry name" value="SAM-dependent_MTases_sf"/>
</dbReference>
<comment type="caution">
    <text evidence="2">The sequence shown here is derived from an EMBL/GenBank/DDBJ whole genome shotgun (WGS) entry which is preliminary data.</text>
</comment>
<dbReference type="Gene3D" id="3.40.50.150">
    <property type="entry name" value="Vaccinia Virus protein VP39"/>
    <property type="match status" value="1"/>
</dbReference>
<keyword evidence="2" id="KW-0489">Methyltransferase</keyword>
<dbReference type="GO" id="GO:0008168">
    <property type="term" value="F:methyltransferase activity"/>
    <property type="evidence" value="ECO:0007669"/>
    <property type="project" value="UniProtKB-KW"/>
</dbReference>
<gene>
    <name evidence="2" type="ORF">ACFQPF_17490</name>
</gene>
<organism evidence="2 3">
    <name type="scientific">Fictibacillus iocasae</name>
    <dbReference type="NCBI Taxonomy" id="2715437"/>
    <lineage>
        <taxon>Bacteria</taxon>
        <taxon>Bacillati</taxon>
        <taxon>Bacillota</taxon>
        <taxon>Bacilli</taxon>
        <taxon>Bacillales</taxon>
        <taxon>Fictibacillaceae</taxon>
        <taxon>Fictibacillus</taxon>
    </lineage>
</organism>
<dbReference type="PANTHER" id="PTHR43460:SF1">
    <property type="entry name" value="METHYLTRANSFERASE TYPE 11 DOMAIN-CONTAINING PROTEIN"/>
    <property type="match status" value="1"/>
</dbReference>
<keyword evidence="3" id="KW-1185">Reference proteome</keyword>
<sequence length="249" mass="28596">MTFDTYVKNADQHFSGWDFSYLSETGRMQSELLPWSYGSMTVSLVQQCESLLDMGTGGGEFLSMLQPFPESVFATEAYAPNVPIAANRLEPLGVTVKQVYDDSTLPFDDHQFDVIINRHESYAPDEVRRILKNGGVFLTQQVGGTDCAEINEALGVPANQEFAHWNLDFAVEELERSRFKVTYSRESFPAQRFYDIGAIIYYLKAIPWQIENFSVEKYNDHLQKIHQHIQKNGYFDVKQHRFILRAEAI</sequence>
<dbReference type="SUPFAM" id="SSF53335">
    <property type="entry name" value="S-adenosyl-L-methionine-dependent methyltransferases"/>
    <property type="match status" value="1"/>
</dbReference>
<accession>A0ABW2NU88</accession>
<proteinExistence type="predicted"/>
<feature type="domain" description="Methyltransferase type 11" evidence="1">
    <location>
        <begin position="52"/>
        <end position="138"/>
    </location>
</feature>
<dbReference type="Pfam" id="PF08241">
    <property type="entry name" value="Methyltransf_11"/>
    <property type="match status" value="1"/>
</dbReference>
<dbReference type="InterPro" id="IPR052939">
    <property type="entry name" value="23S_rRNA_MeTrnsfrase_RlmA"/>
</dbReference>
<dbReference type="CDD" id="cd02440">
    <property type="entry name" value="AdoMet_MTases"/>
    <property type="match status" value="1"/>
</dbReference>
<dbReference type="InterPro" id="IPR013216">
    <property type="entry name" value="Methyltransf_11"/>
</dbReference>
<dbReference type="GO" id="GO:0032259">
    <property type="term" value="P:methylation"/>
    <property type="evidence" value="ECO:0007669"/>
    <property type="project" value="UniProtKB-KW"/>
</dbReference>
<dbReference type="PANTHER" id="PTHR43460">
    <property type="entry name" value="METHYLTRANSFERASE"/>
    <property type="match status" value="1"/>
</dbReference>
<evidence type="ECO:0000313" key="3">
    <source>
        <dbReference type="Proteomes" id="UP001596549"/>
    </source>
</evidence>
<name>A0ABW2NU88_9BACL</name>
<dbReference type="Proteomes" id="UP001596549">
    <property type="component" value="Unassembled WGS sequence"/>
</dbReference>
<protein>
    <submittedName>
        <fullName evidence="2">Class I SAM-dependent methyltransferase</fullName>
        <ecNumber evidence="2">2.1.1.-</ecNumber>
    </submittedName>
</protein>
<dbReference type="EC" id="2.1.1.-" evidence="2"/>
<keyword evidence="2" id="KW-0808">Transferase</keyword>
<dbReference type="EMBL" id="JBHTCP010000052">
    <property type="protein sequence ID" value="MFC7373437.1"/>
    <property type="molecule type" value="Genomic_DNA"/>
</dbReference>
<dbReference type="RefSeq" id="WP_379751374.1">
    <property type="nucleotide sequence ID" value="NZ_JBHTCP010000052.1"/>
</dbReference>
<evidence type="ECO:0000259" key="1">
    <source>
        <dbReference type="Pfam" id="PF08241"/>
    </source>
</evidence>